<evidence type="ECO:0000256" key="3">
    <source>
        <dbReference type="SAM" id="SignalP"/>
    </source>
</evidence>
<dbReference type="KEGG" id="caqu:CAQU_09725"/>
<dbReference type="Proteomes" id="UP000185478">
    <property type="component" value="Chromosome"/>
</dbReference>
<name>A0A1L7CHF7_9CORY</name>
<dbReference type="STRING" id="1431546.CAQU_09725"/>
<feature type="chain" id="PRO_5009871670" evidence="3">
    <location>
        <begin position="27"/>
        <end position="211"/>
    </location>
</feature>
<keyword evidence="2" id="KW-1133">Transmembrane helix</keyword>
<evidence type="ECO:0000256" key="2">
    <source>
        <dbReference type="SAM" id="Phobius"/>
    </source>
</evidence>
<accession>A0A1L7CHF7</accession>
<evidence type="ECO:0000313" key="5">
    <source>
        <dbReference type="Proteomes" id="UP000185478"/>
    </source>
</evidence>
<sequence length="211" mass="21193">MRLSKIAFATAGAAALSLSMAMPAVALPPGGANTVDSAGTSATVGKTAIAYDGKNCVLPYELKGFPAGTTASVKVDDGKVAGANPSVQYDSVWAQSKVDANGVAKGSIDLCEKTKLPVGKHYLRFLTTEYDANGEVKARYSTRGKTDFEVVTKIETPDPGKTNPGKTNPGDSKDGSTGGGGGIAIVIAIVVALLGAIGAAVSGAIPGLPRP</sequence>
<dbReference type="OrthoDB" id="4401529at2"/>
<evidence type="ECO:0000256" key="1">
    <source>
        <dbReference type="SAM" id="MobiDB-lite"/>
    </source>
</evidence>
<feature type="region of interest" description="Disordered" evidence="1">
    <location>
        <begin position="151"/>
        <end position="177"/>
    </location>
</feature>
<feature type="transmembrane region" description="Helical" evidence="2">
    <location>
        <begin position="182"/>
        <end position="205"/>
    </location>
</feature>
<organism evidence="4 5">
    <name type="scientific">Corynebacterium aquilae DSM 44791</name>
    <dbReference type="NCBI Taxonomy" id="1431546"/>
    <lineage>
        <taxon>Bacteria</taxon>
        <taxon>Bacillati</taxon>
        <taxon>Actinomycetota</taxon>
        <taxon>Actinomycetes</taxon>
        <taxon>Mycobacteriales</taxon>
        <taxon>Corynebacteriaceae</taxon>
        <taxon>Corynebacterium</taxon>
    </lineage>
</organism>
<dbReference type="RefSeq" id="WP_075727205.1">
    <property type="nucleotide sequence ID" value="NZ_CP009245.1"/>
</dbReference>
<gene>
    <name evidence="4" type="ORF">CAQU_09725</name>
</gene>
<dbReference type="EMBL" id="CP009245">
    <property type="protein sequence ID" value="APT85301.1"/>
    <property type="molecule type" value="Genomic_DNA"/>
</dbReference>
<proteinExistence type="predicted"/>
<feature type="signal peptide" evidence="3">
    <location>
        <begin position="1"/>
        <end position="26"/>
    </location>
</feature>
<keyword evidence="5" id="KW-1185">Reference proteome</keyword>
<reference evidence="4 5" key="1">
    <citation type="submission" date="2014-08" db="EMBL/GenBank/DDBJ databases">
        <title>Complete genome sequence of Corynebacterium aquilae S-613T(T) (=DSM 44791(T)), isolated from the choana of a healthy golden eagle.</title>
        <authorList>
            <person name="Ruckert C."/>
            <person name="Albersmeier A."/>
            <person name="Winkler A."/>
            <person name="Kalinowski J."/>
        </authorList>
    </citation>
    <scope>NUCLEOTIDE SEQUENCE [LARGE SCALE GENOMIC DNA]</scope>
    <source>
        <strain evidence="4 5">S-613</strain>
    </source>
</reference>
<protein>
    <submittedName>
        <fullName evidence="4">Uncharacterized protein</fullName>
    </submittedName>
</protein>
<keyword evidence="2" id="KW-0812">Transmembrane</keyword>
<evidence type="ECO:0000313" key="4">
    <source>
        <dbReference type="EMBL" id="APT85301.1"/>
    </source>
</evidence>
<dbReference type="AlphaFoldDB" id="A0A1L7CHF7"/>
<keyword evidence="3" id="KW-0732">Signal</keyword>
<keyword evidence="2" id="KW-0472">Membrane</keyword>